<keyword evidence="7" id="KW-1015">Disulfide bond</keyword>
<evidence type="ECO:0000256" key="3">
    <source>
        <dbReference type="ARBA" id="ARBA00011233"/>
    </source>
</evidence>
<comment type="similarity">
    <text evidence="2">Belongs to the fucolectin family.</text>
</comment>
<accession>A0AAE1A0P7</accession>
<dbReference type="Pfam" id="PF22633">
    <property type="entry name" value="F5_F8_type_C_2"/>
    <property type="match status" value="1"/>
</dbReference>
<sequence>MSFNVNGNVNPRWLTDNKDRTCNRENLRSVTVTLDTPIPLTWLRVVVSDEVYMNKMRISYRNESSPNTECPKSNTAKIIETIADISCPTEYPVTSVTLSGDGVKSLCSLHISAAQIRCTKGWFGPNCQYQCHCAGSVPCDKVDGSCSLGCHQDWFGPACQYARMGFTVTGNFSSSWLTDNKDATCNTGNTQPVTVTLDTPIPLTWLRVVVSDAVHLSTMKISYRNENSPTTQQCPESNTAKITETTEDISCPTEYPVTRVTLSGRGIKFLCSLYISAGRNVALKQRAEQSTWFNDSSDYLWWAEYAVDGKIPTTNAIRSSQKTCTHTALHDRSPWWKVSFTQPVEITRFIIENRRDCCQERLKNFSLTVYPVNDSYIPIKHRGSNTVKNTYSVVPTPRISFPVTQVKITQGFNRERILTLCEVLAFG</sequence>
<dbReference type="GO" id="GO:0042806">
    <property type="term" value="F:fucose binding"/>
    <property type="evidence" value="ECO:0007669"/>
    <property type="project" value="UniProtKB-ARBA"/>
</dbReference>
<protein>
    <recommendedName>
        <fullName evidence="8">Fucolectin tachylectin-4 pentraxin-1 domain-containing protein</fullName>
    </recommendedName>
</protein>
<organism evidence="9 10">
    <name type="scientific">Elysia crispata</name>
    <name type="common">lettuce slug</name>
    <dbReference type="NCBI Taxonomy" id="231223"/>
    <lineage>
        <taxon>Eukaryota</taxon>
        <taxon>Metazoa</taxon>
        <taxon>Spiralia</taxon>
        <taxon>Lophotrochozoa</taxon>
        <taxon>Mollusca</taxon>
        <taxon>Gastropoda</taxon>
        <taxon>Heterobranchia</taxon>
        <taxon>Euthyneura</taxon>
        <taxon>Panpulmonata</taxon>
        <taxon>Sacoglossa</taxon>
        <taxon>Placobranchoidea</taxon>
        <taxon>Plakobranchidae</taxon>
        <taxon>Elysia</taxon>
    </lineage>
</organism>
<evidence type="ECO:0000256" key="5">
    <source>
        <dbReference type="ARBA" id="ARBA00022734"/>
    </source>
</evidence>
<name>A0AAE1A0P7_9GAST</name>
<reference evidence="9" key="1">
    <citation type="journal article" date="2023" name="G3 (Bethesda)">
        <title>A reference genome for the long-term kleptoplast-retaining sea slug Elysia crispata morphotype clarki.</title>
        <authorList>
            <person name="Eastman K.E."/>
            <person name="Pendleton A.L."/>
            <person name="Shaikh M.A."/>
            <person name="Suttiyut T."/>
            <person name="Ogas R."/>
            <person name="Tomko P."/>
            <person name="Gavelis G."/>
            <person name="Widhalm J.R."/>
            <person name="Wisecaver J.H."/>
        </authorList>
    </citation>
    <scope>NUCLEOTIDE SEQUENCE</scope>
    <source>
        <strain evidence="9">ECLA1</strain>
    </source>
</reference>
<dbReference type="SMART" id="SM00607">
    <property type="entry name" value="FTP"/>
    <property type="match status" value="1"/>
</dbReference>
<dbReference type="PANTHER" id="PTHR45713">
    <property type="entry name" value="FTP DOMAIN-CONTAINING PROTEIN"/>
    <property type="match status" value="1"/>
</dbReference>
<gene>
    <name evidence="9" type="ORF">RRG08_065094</name>
</gene>
<keyword evidence="6" id="KW-0106">Calcium</keyword>
<dbReference type="AlphaFoldDB" id="A0AAE1A0P7"/>
<comment type="function">
    <text evidence="1">Acts as a defensive agent. Recognizes blood group fucosylated oligosaccharides including A, B, H and Lewis B-type antigens. Does not recognize Lewis A antigen and has low affinity for monovalent haptens.</text>
</comment>
<evidence type="ECO:0000259" key="8">
    <source>
        <dbReference type="SMART" id="SM00607"/>
    </source>
</evidence>
<feature type="domain" description="Fucolectin tachylectin-4 pentraxin-1" evidence="8">
    <location>
        <begin position="278"/>
        <end position="427"/>
    </location>
</feature>
<dbReference type="Proteomes" id="UP001283361">
    <property type="component" value="Unassembled WGS sequence"/>
</dbReference>
<evidence type="ECO:0000256" key="2">
    <source>
        <dbReference type="ARBA" id="ARBA00010147"/>
    </source>
</evidence>
<dbReference type="InterPro" id="IPR006585">
    <property type="entry name" value="FTP1"/>
</dbReference>
<evidence type="ECO:0000313" key="9">
    <source>
        <dbReference type="EMBL" id="KAK3778461.1"/>
    </source>
</evidence>
<dbReference type="InterPro" id="IPR051941">
    <property type="entry name" value="BG_Antigen-Binding_Lectin"/>
</dbReference>
<keyword evidence="4" id="KW-0479">Metal-binding</keyword>
<keyword evidence="10" id="KW-1185">Reference proteome</keyword>
<proteinExistence type="inferred from homology"/>
<dbReference type="EMBL" id="JAWDGP010002947">
    <property type="protein sequence ID" value="KAK3778461.1"/>
    <property type="molecule type" value="Genomic_DNA"/>
</dbReference>
<evidence type="ECO:0000256" key="6">
    <source>
        <dbReference type="ARBA" id="ARBA00022837"/>
    </source>
</evidence>
<dbReference type="PANTHER" id="PTHR45713:SF15">
    <property type="entry name" value="F5_8 TYPE C DOMAIN-CONTAINING PROTEIN"/>
    <property type="match status" value="1"/>
</dbReference>
<dbReference type="SUPFAM" id="SSF49785">
    <property type="entry name" value="Galactose-binding domain-like"/>
    <property type="match status" value="1"/>
</dbReference>
<dbReference type="Gene3D" id="2.170.300.10">
    <property type="entry name" value="Tie2 ligand-binding domain superfamily"/>
    <property type="match status" value="1"/>
</dbReference>
<comment type="subunit">
    <text evidence="3">Homotrimer.</text>
</comment>
<evidence type="ECO:0000256" key="7">
    <source>
        <dbReference type="ARBA" id="ARBA00023157"/>
    </source>
</evidence>
<evidence type="ECO:0000256" key="1">
    <source>
        <dbReference type="ARBA" id="ARBA00002219"/>
    </source>
</evidence>
<feature type="non-terminal residue" evidence="9">
    <location>
        <position position="1"/>
    </location>
</feature>
<dbReference type="Gene3D" id="2.60.120.260">
    <property type="entry name" value="Galactose-binding domain-like"/>
    <property type="match status" value="1"/>
</dbReference>
<dbReference type="GO" id="GO:0046872">
    <property type="term" value="F:metal ion binding"/>
    <property type="evidence" value="ECO:0007669"/>
    <property type="project" value="UniProtKB-KW"/>
</dbReference>
<evidence type="ECO:0000313" key="10">
    <source>
        <dbReference type="Proteomes" id="UP001283361"/>
    </source>
</evidence>
<keyword evidence="5" id="KW-0430">Lectin</keyword>
<comment type="caution">
    <text evidence="9">The sequence shown here is derived from an EMBL/GenBank/DDBJ whole genome shotgun (WGS) entry which is preliminary data.</text>
</comment>
<dbReference type="GO" id="GO:0010185">
    <property type="term" value="P:regulation of cellular defense response"/>
    <property type="evidence" value="ECO:0007669"/>
    <property type="project" value="UniProtKB-ARBA"/>
</dbReference>
<evidence type="ECO:0000256" key="4">
    <source>
        <dbReference type="ARBA" id="ARBA00022723"/>
    </source>
</evidence>
<dbReference type="InterPro" id="IPR008979">
    <property type="entry name" value="Galactose-bd-like_sf"/>
</dbReference>
<dbReference type="GO" id="GO:0001868">
    <property type="term" value="P:regulation of complement activation, lectin pathway"/>
    <property type="evidence" value="ECO:0007669"/>
    <property type="project" value="UniProtKB-ARBA"/>
</dbReference>